<gene>
    <name evidence="5" type="ORF">C8N24_2393</name>
</gene>
<dbReference type="RefSeq" id="WP_121250233.1">
    <property type="nucleotide sequence ID" value="NZ_RBIL01000001.1"/>
</dbReference>
<dbReference type="Pfam" id="PF01590">
    <property type="entry name" value="GAF"/>
    <property type="match status" value="1"/>
</dbReference>
<dbReference type="InterPro" id="IPR025736">
    <property type="entry name" value="PucR_C-HTH_dom"/>
</dbReference>
<dbReference type="EMBL" id="RBIL01000001">
    <property type="protein sequence ID" value="RKQ92542.1"/>
    <property type="molecule type" value="Genomic_DNA"/>
</dbReference>
<feature type="domain" description="CdaR GGDEF-like" evidence="4">
    <location>
        <begin position="179"/>
        <end position="293"/>
    </location>
</feature>
<dbReference type="Proteomes" id="UP000278962">
    <property type="component" value="Unassembled WGS sequence"/>
</dbReference>
<dbReference type="InterPro" id="IPR041522">
    <property type="entry name" value="CdaR_GGDEF"/>
</dbReference>
<dbReference type="Pfam" id="PF13556">
    <property type="entry name" value="HTH_30"/>
    <property type="match status" value="1"/>
</dbReference>
<evidence type="ECO:0000259" key="2">
    <source>
        <dbReference type="Pfam" id="PF01590"/>
    </source>
</evidence>
<evidence type="ECO:0000259" key="3">
    <source>
        <dbReference type="Pfam" id="PF13556"/>
    </source>
</evidence>
<evidence type="ECO:0000256" key="1">
    <source>
        <dbReference type="ARBA" id="ARBA00006754"/>
    </source>
</evidence>
<dbReference type="SUPFAM" id="SSF55781">
    <property type="entry name" value="GAF domain-like"/>
    <property type="match status" value="1"/>
</dbReference>
<dbReference type="Gene3D" id="3.30.450.40">
    <property type="match status" value="1"/>
</dbReference>
<comment type="similarity">
    <text evidence="1">Belongs to the CdaR family.</text>
</comment>
<keyword evidence="6" id="KW-1185">Reference proteome</keyword>
<evidence type="ECO:0000313" key="5">
    <source>
        <dbReference type="EMBL" id="RKQ92542.1"/>
    </source>
</evidence>
<dbReference type="InterPro" id="IPR051448">
    <property type="entry name" value="CdaR-like_regulators"/>
</dbReference>
<sequence length="418" mass="45826">MSARDDEVQALVEQLSAQLDRSVLVDDASLRLLAYSPTLGSEDEVRKTAILTRETPRVIRDLHFAQGIANATQPVRTAPRPDIGLESRVCVPIRCQGALFGYLWLIDADQSLTDADCQAAELTAAEIGTAMYRRDELERPQREHELKLLEALLGPDPAEREEAAHELSAQELLIAGAHVAVLAMRPWRGGGTEHEAELPTSERARLGLALDQFRRALPRRQSLSLVHGDHGVMLVALDGRHGTLDELAARAQDALDQAFADLPVRIALGYSGQHEHLRDANRAHEHARLSLRVAGALPEHGTPAGWDDLGAYRLLARAAETAHARELIHPGLPKLFALQSKESLVQTLEAYLDNGCDTKLTAEALFLHRASLYYRLQRIEAITGTSLKSGADRLALHSGLKLARLVGTHPALRRTHGD</sequence>
<dbReference type="InterPro" id="IPR003018">
    <property type="entry name" value="GAF"/>
</dbReference>
<feature type="domain" description="GAF" evidence="2">
    <location>
        <begin position="45"/>
        <end position="130"/>
    </location>
</feature>
<dbReference type="InterPro" id="IPR042070">
    <property type="entry name" value="PucR_C-HTH_sf"/>
</dbReference>
<dbReference type="AlphaFoldDB" id="A0A660LBZ4"/>
<evidence type="ECO:0000313" key="6">
    <source>
        <dbReference type="Proteomes" id="UP000278962"/>
    </source>
</evidence>
<evidence type="ECO:0000259" key="4">
    <source>
        <dbReference type="Pfam" id="PF17853"/>
    </source>
</evidence>
<name>A0A660LBZ4_9ACTN</name>
<organism evidence="5 6">
    <name type="scientific">Solirubrobacter pauli</name>
    <dbReference type="NCBI Taxonomy" id="166793"/>
    <lineage>
        <taxon>Bacteria</taxon>
        <taxon>Bacillati</taxon>
        <taxon>Actinomycetota</taxon>
        <taxon>Thermoleophilia</taxon>
        <taxon>Solirubrobacterales</taxon>
        <taxon>Solirubrobacteraceae</taxon>
        <taxon>Solirubrobacter</taxon>
    </lineage>
</organism>
<dbReference type="Pfam" id="PF17853">
    <property type="entry name" value="GGDEF_2"/>
    <property type="match status" value="1"/>
</dbReference>
<dbReference type="Gene3D" id="1.10.10.2840">
    <property type="entry name" value="PucR C-terminal helix-turn-helix domain"/>
    <property type="match status" value="1"/>
</dbReference>
<dbReference type="OrthoDB" id="4534407at2"/>
<dbReference type="InterPro" id="IPR029016">
    <property type="entry name" value="GAF-like_dom_sf"/>
</dbReference>
<accession>A0A660LBZ4</accession>
<dbReference type="PANTHER" id="PTHR33744">
    <property type="entry name" value="CARBOHYDRATE DIACID REGULATOR"/>
    <property type="match status" value="1"/>
</dbReference>
<reference evidence="5 6" key="1">
    <citation type="submission" date="2018-10" db="EMBL/GenBank/DDBJ databases">
        <title>Genomic Encyclopedia of Archaeal and Bacterial Type Strains, Phase II (KMG-II): from individual species to whole genera.</title>
        <authorList>
            <person name="Goeker M."/>
        </authorList>
    </citation>
    <scope>NUCLEOTIDE SEQUENCE [LARGE SCALE GENOMIC DNA]</scope>
    <source>
        <strain evidence="5 6">DSM 14954</strain>
    </source>
</reference>
<dbReference type="PANTHER" id="PTHR33744:SF1">
    <property type="entry name" value="DNA-BINDING TRANSCRIPTIONAL ACTIVATOR ADER"/>
    <property type="match status" value="1"/>
</dbReference>
<comment type="caution">
    <text evidence="5">The sequence shown here is derived from an EMBL/GenBank/DDBJ whole genome shotgun (WGS) entry which is preliminary data.</text>
</comment>
<proteinExistence type="inferred from homology"/>
<feature type="domain" description="PucR C-terminal helix-turn-helix" evidence="3">
    <location>
        <begin position="344"/>
        <end position="401"/>
    </location>
</feature>
<protein>
    <submittedName>
        <fullName evidence="5">GAF domain-containing protein</fullName>
    </submittedName>
</protein>